<dbReference type="Proteomes" id="UP000501325">
    <property type="component" value="Chromosome"/>
</dbReference>
<protein>
    <submittedName>
        <fullName evidence="2">Uncharacterized protein</fullName>
    </submittedName>
</protein>
<proteinExistence type="predicted"/>
<accession>A0AB37E2D6</accession>
<dbReference type="RefSeq" id="WP_008262576.1">
    <property type="nucleotide sequence ID" value="NZ_CP048751.1"/>
</dbReference>
<keyword evidence="1" id="KW-0472">Membrane</keyword>
<evidence type="ECO:0000313" key="3">
    <source>
        <dbReference type="Proteomes" id="UP000501325"/>
    </source>
</evidence>
<sequence>MSEPSAFELFIGAVGLAALVLGAWKLASWLAKRGHGIRPVTHMDYLMTRVEKQAAEKERTAERSGRDD</sequence>
<dbReference type="EMBL" id="CP048751">
    <property type="protein sequence ID" value="QIH71537.1"/>
    <property type="molecule type" value="Genomic_DNA"/>
</dbReference>
<keyword evidence="1" id="KW-1133">Transmembrane helix</keyword>
<evidence type="ECO:0000256" key="1">
    <source>
        <dbReference type="SAM" id="Phobius"/>
    </source>
</evidence>
<gene>
    <name evidence="2" type="ORF">GYM46_00190</name>
</gene>
<feature type="transmembrane region" description="Helical" evidence="1">
    <location>
        <begin position="6"/>
        <end position="24"/>
    </location>
</feature>
<reference evidence="2 3" key="1">
    <citation type="submission" date="2020-01" db="EMBL/GenBank/DDBJ databases">
        <authorList>
            <person name="Wang S."/>
        </authorList>
    </citation>
    <scope>NUCLEOTIDE SEQUENCE [LARGE SCALE GENOMIC DNA]</scope>
    <source>
        <strain evidence="2 3">D151-2-6</strain>
    </source>
</reference>
<keyword evidence="1" id="KW-0812">Transmembrane</keyword>
<organism evidence="2 3">
    <name type="scientific">Brevundimonas mediterranea</name>
    <dbReference type="NCBI Taxonomy" id="74329"/>
    <lineage>
        <taxon>Bacteria</taxon>
        <taxon>Pseudomonadati</taxon>
        <taxon>Pseudomonadota</taxon>
        <taxon>Alphaproteobacteria</taxon>
        <taxon>Caulobacterales</taxon>
        <taxon>Caulobacteraceae</taxon>
        <taxon>Brevundimonas</taxon>
    </lineage>
</organism>
<name>A0AB37E2D6_9CAUL</name>
<dbReference type="KEGG" id="bmed:GYM46_00190"/>
<evidence type="ECO:0000313" key="2">
    <source>
        <dbReference type="EMBL" id="QIH71537.1"/>
    </source>
</evidence>
<dbReference type="AlphaFoldDB" id="A0AB37E2D6"/>